<dbReference type="AlphaFoldDB" id="A0A835Z795"/>
<dbReference type="SMART" id="SM00028">
    <property type="entry name" value="TPR"/>
    <property type="match status" value="4"/>
</dbReference>
<dbReference type="Proteomes" id="UP000664859">
    <property type="component" value="Unassembled WGS sequence"/>
</dbReference>
<feature type="domain" description="O-GlcNAc transferase C-terminal" evidence="10">
    <location>
        <begin position="610"/>
        <end position="759"/>
    </location>
</feature>
<feature type="repeat" description="PPR" evidence="8">
    <location>
        <begin position="371"/>
        <end position="405"/>
    </location>
</feature>
<dbReference type="SUPFAM" id="SSF48452">
    <property type="entry name" value="TPR-like"/>
    <property type="match status" value="2"/>
</dbReference>
<evidence type="ECO:0000313" key="11">
    <source>
        <dbReference type="EMBL" id="KAG5188987.1"/>
    </source>
</evidence>
<organism evidence="11 12">
    <name type="scientific">Tribonema minus</name>
    <dbReference type="NCBI Taxonomy" id="303371"/>
    <lineage>
        <taxon>Eukaryota</taxon>
        <taxon>Sar</taxon>
        <taxon>Stramenopiles</taxon>
        <taxon>Ochrophyta</taxon>
        <taxon>PX clade</taxon>
        <taxon>Xanthophyceae</taxon>
        <taxon>Tribonematales</taxon>
        <taxon>Tribonemataceae</taxon>
        <taxon>Tribonema</taxon>
    </lineage>
</organism>
<evidence type="ECO:0000256" key="5">
    <source>
        <dbReference type="ARBA" id="ARBA00022679"/>
    </source>
</evidence>
<dbReference type="PROSITE" id="PS51375">
    <property type="entry name" value="PPR"/>
    <property type="match status" value="1"/>
</dbReference>
<dbReference type="GO" id="GO:0097363">
    <property type="term" value="F:protein O-acetylglucosaminyltransferase activity"/>
    <property type="evidence" value="ECO:0007669"/>
    <property type="project" value="UniProtKB-EC"/>
</dbReference>
<evidence type="ECO:0000256" key="3">
    <source>
        <dbReference type="ARBA" id="ARBA00011970"/>
    </source>
</evidence>
<name>A0A835Z795_9STRA</name>
<dbReference type="Gene3D" id="1.25.40.10">
    <property type="entry name" value="Tetratricopeptide repeat domain"/>
    <property type="match status" value="2"/>
</dbReference>
<comment type="caution">
    <text evidence="11">The sequence shown here is derived from an EMBL/GenBank/DDBJ whole genome shotgun (WGS) entry which is preliminary data.</text>
</comment>
<evidence type="ECO:0000256" key="4">
    <source>
        <dbReference type="ARBA" id="ARBA00022676"/>
    </source>
</evidence>
<keyword evidence="12" id="KW-1185">Reference proteome</keyword>
<dbReference type="EMBL" id="JAFCMP010000058">
    <property type="protein sequence ID" value="KAG5188987.1"/>
    <property type="molecule type" value="Genomic_DNA"/>
</dbReference>
<dbReference type="OrthoDB" id="9991317at2759"/>
<dbReference type="PANTHER" id="PTHR44998:SF1">
    <property type="entry name" value="UDP-N-ACETYLGLUCOSAMINE--PEPTIDE N-ACETYLGLUCOSAMINYLTRANSFERASE 110 KDA SUBUNIT"/>
    <property type="match status" value="1"/>
</dbReference>
<reference evidence="11" key="1">
    <citation type="submission" date="2021-02" db="EMBL/GenBank/DDBJ databases">
        <title>First Annotated Genome of the Yellow-green Alga Tribonema minus.</title>
        <authorList>
            <person name="Mahan K.M."/>
        </authorList>
    </citation>
    <scope>NUCLEOTIDE SEQUENCE</scope>
    <source>
        <strain evidence="11">UTEX B ZZ1240</strain>
    </source>
</reference>
<dbReference type="InterPro" id="IPR019734">
    <property type="entry name" value="TPR_rpt"/>
</dbReference>
<dbReference type="EC" id="2.4.1.255" evidence="3"/>
<dbReference type="InterPro" id="IPR011990">
    <property type="entry name" value="TPR-like_helical_dom_sf"/>
</dbReference>
<accession>A0A835Z795</accession>
<protein>
    <recommendedName>
        <fullName evidence="3">protein O-GlcNAc transferase</fullName>
        <ecNumber evidence="3">2.4.1.255</ecNumber>
    </recommendedName>
</protein>
<dbReference type="InterPro" id="IPR029489">
    <property type="entry name" value="OGT/SEC/SPY_C"/>
</dbReference>
<evidence type="ECO:0000256" key="8">
    <source>
        <dbReference type="PROSITE-ProRule" id="PRU00708"/>
    </source>
</evidence>
<evidence type="ECO:0000256" key="2">
    <source>
        <dbReference type="ARBA" id="ARBA00005386"/>
    </source>
</evidence>
<dbReference type="GO" id="GO:0006493">
    <property type="term" value="P:protein O-linked glycosylation"/>
    <property type="evidence" value="ECO:0007669"/>
    <property type="project" value="TreeGrafter"/>
</dbReference>
<evidence type="ECO:0000256" key="1">
    <source>
        <dbReference type="ARBA" id="ARBA00004922"/>
    </source>
</evidence>
<dbReference type="Pfam" id="PF13844">
    <property type="entry name" value="Glyco_transf_41"/>
    <property type="match status" value="1"/>
</dbReference>
<dbReference type="InterPro" id="IPR002885">
    <property type="entry name" value="PPR_rpt"/>
</dbReference>
<evidence type="ECO:0000256" key="9">
    <source>
        <dbReference type="SAM" id="MobiDB-lite"/>
    </source>
</evidence>
<gene>
    <name evidence="11" type="ORF">JKP88DRAFT_286990</name>
</gene>
<dbReference type="Pfam" id="PF13181">
    <property type="entry name" value="TPR_8"/>
    <property type="match status" value="1"/>
</dbReference>
<dbReference type="PANTHER" id="PTHR44998">
    <property type="match status" value="1"/>
</dbReference>
<sequence length="1036" mass="110269">MMHGSRVCLGLASLGQKIAETCFTQMTPSLEFHASGLAAGTSYLLRAVVMERGAVLAVCVRSFRVGGVSIGGLGLPQRQLANASPHSMLQSVQCHPAGLRSTLRNRQLANAQAGGGNVSPAVTFQTALQVAVARHVAGEQGRSEAEGIYRQIIGQKLPSAPMCPHVGVYRQIIGQDPAHAGALHLLDQAKLQRGDASHDPTHAGALHLLGQAQMQRGDAAAALPLLRRALAGEWGDDEGGGGGGAAAARANLHNTLGECLRLAGRVHEAIGQFKEGLALNGDLPLAKFNLALAHQDLGQWDAATAVYTSLLDAPAPFGNSAAGERVLLEAATRRCDLLAARGGTSGSSGGGGAAAGGSECWRAAARRWPRAAHAWNELGNALLREGDVEEAAEAFDAARDRGMALAALNSAVVLELGGNEDESARRYQEVLRALRAEQYQEVLRALTAEEVLRALRTERAQGLPDRHVLIKLVTLPPRAMPPTGLPDRHVLIKLGTLSPRAMPPTAAELARHRQRLEKRMDDLLALPWGDARYQDNSQPLSHGFSLGRQWAYHGVSNRALKSKLHRVYSLFCPALMTGDFVREGGFGGAALSAAAPPVRSVAAAHDGSAHHQQHNNAPQQAQATRRLRVGFVSRYLYSHAVGVLSEGIITHLPRDRYEVFVFSITPFEGDPLHKRVAAAAEHFTALRADLLSAAASITAAALDVLVYPETALDVVVELEIGLDPVSYFLSFQRLAPVQVAWWGHPDTTGVPTIDWFLSSLSADVPGARGDAMYTERLYRVATGLGAYVTRPARSLDISAAAMRANMQQQLGLPVGFHLYLVPQALAKFHPSFDAVLLDILNKDRLARLLLLNGGESRALSRRLDTATGEGEDAHASRLLFYEVVGEQEMLALYEAADVVLDALSVGTPVVTLPGPTLGGRFTYAMYERMGVMDAVVKTAQRMGAMDAAVVKTPQLKPAPTLYGLQGTLIMEYVNTALHLAHNTDARAALRTRIRGASACLFEDAEAIAEWDRFLSHITSATGAGAAAATGAAVVAS</sequence>
<keyword evidence="7" id="KW-0802">TPR repeat</keyword>
<proteinExistence type="inferred from homology"/>
<evidence type="ECO:0000256" key="7">
    <source>
        <dbReference type="ARBA" id="ARBA00022803"/>
    </source>
</evidence>
<evidence type="ECO:0000259" key="10">
    <source>
        <dbReference type="Pfam" id="PF13844"/>
    </source>
</evidence>
<evidence type="ECO:0000313" key="12">
    <source>
        <dbReference type="Proteomes" id="UP000664859"/>
    </source>
</evidence>
<dbReference type="Gene3D" id="3.40.50.11380">
    <property type="match status" value="1"/>
</dbReference>
<keyword evidence="4" id="KW-0328">Glycosyltransferase</keyword>
<dbReference type="Gene3D" id="3.40.50.2000">
    <property type="entry name" value="Glycogen Phosphorylase B"/>
    <property type="match status" value="1"/>
</dbReference>
<comment type="similarity">
    <text evidence="2">Belongs to the glycosyltransferase 41 family. O-GlcNAc transferase subfamily.</text>
</comment>
<keyword evidence="6" id="KW-0677">Repeat</keyword>
<comment type="pathway">
    <text evidence="1">Protein modification; protein glycosylation.</text>
</comment>
<evidence type="ECO:0000256" key="6">
    <source>
        <dbReference type="ARBA" id="ARBA00022737"/>
    </source>
</evidence>
<keyword evidence="5" id="KW-0808">Transferase</keyword>
<feature type="region of interest" description="Disordered" evidence="9">
    <location>
        <begin position="602"/>
        <end position="621"/>
    </location>
</feature>